<dbReference type="SUPFAM" id="SSF46785">
    <property type="entry name" value="Winged helix' DNA-binding domain"/>
    <property type="match status" value="1"/>
</dbReference>
<dbReference type="Proteomes" id="UP000266644">
    <property type="component" value="Unassembled WGS sequence"/>
</dbReference>
<dbReference type="InterPro" id="IPR036390">
    <property type="entry name" value="WH_DNA-bd_sf"/>
</dbReference>
<dbReference type="Gene3D" id="1.10.10.10">
    <property type="entry name" value="Winged helix-like DNA-binding domain superfamily/Winged helix DNA-binding domain"/>
    <property type="match status" value="1"/>
</dbReference>
<sequence length="142" mass="16400">MKQEHIDYIRAFNRFYTKNLGILNKTYLGSELGLPEIRVIQDVYLYPNRNAKAISIALNMDKGLLSRILKKLEMKGYIYREKTIKDSRAELISLTNNGIKVYHTLDIAANQSVKEIFAGLEENQLLEIVKSMKTISFIMARN</sequence>
<evidence type="ECO:0000256" key="1">
    <source>
        <dbReference type="ARBA" id="ARBA00023015"/>
    </source>
</evidence>
<dbReference type="GO" id="GO:0003700">
    <property type="term" value="F:DNA-binding transcription factor activity"/>
    <property type="evidence" value="ECO:0007669"/>
    <property type="project" value="InterPro"/>
</dbReference>
<dbReference type="GO" id="GO:0003677">
    <property type="term" value="F:DNA binding"/>
    <property type="evidence" value="ECO:0007669"/>
    <property type="project" value="UniProtKB-KW"/>
</dbReference>
<evidence type="ECO:0000313" key="6">
    <source>
        <dbReference type="Proteomes" id="UP000266644"/>
    </source>
</evidence>
<reference evidence="5 6" key="1">
    <citation type="submission" date="2018-08" db="EMBL/GenBank/DDBJ databases">
        <title>A genome reference for cultivated species of the human gut microbiota.</title>
        <authorList>
            <person name="Zou Y."/>
            <person name="Xue W."/>
            <person name="Luo G."/>
        </authorList>
    </citation>
    <scope>NUCLEOTIDE SEQUENCE [LARGE SCALE GENOMIC DNA]</scope>
    <source>
        <strain evidence="5 6">AM18-6</strain>
    </source>
</reference>
<keyword evidence="1" id="KW-0805">Transcription regulation</keyword>
<evidence type="ECO:0000313" key="5">
    <source>
        <dbReference type="EMBL" id="RHH07220.1"/>
    </source>
</evidence>
<accession>A0A396BNF8</accession>
<dbReference type="Pfam" id="PF01047">
    <property type="entry name" value="MarR"/>
    <property type="match status" value="1"/>
</dbReference>
<dbReference type="SMART" id="SM00347">
    <property type="entry name" value="HTH_MARR"/>
    <property type="match status" value="1"/>
</dbReference>
<proteinExistence type="predicted"/>
<feature type="domain" description="HTH marR-type" evidence="4">
    <location>
        <begin position="1"/>
        <end position="140"/>
    </location>
</feature>
<organism evidence="5 6">
    <name type="scientific">Bacteroides fragilis</name>
    <dbReference type="NCBI Taxonomy" id="817"/>
    <lineage>
        <taxon>Bacteria</taxon>
        <taxon>Pseudomonadati</taxon>
        <taxon>Bacteroidota</taxon>
        <taxon>Bacteroidia</taxon>
        <taxon>Bacteroidales</taxon>
        <taxon>Bacteroidaceae</taxon>
        <taxon>Bacteroides</taxon>
    </lineage>
</organism>
<dbReference type="PROSITE" id="PS50995">
    <property type="entry name" value="HTH_MARR_2"/>
    <property type="match status" value="1"/>
</dbReference>
<comment type="caution">
    <text evidence="5">The sequence shown here is derived from an EMBL/GenBank/DDBJ whole genome shotgun (WGS) entry which is preliminary data.</text>
</comment>
<protein>
    <submittedName>
        <fullName evidence="5">MarR family transcriptional regulator</fullName>
    </submittedName>
</protein>
<evidence type="ECO:0000256" key="2">
    <source>
        <dbReference type="ARBA" id="ARBA00023125"/>
    </source>
</evidence>
<dbReference type="PANTHER" id="PTHR42756">
    <property type="entry name" value="TRANSCRIPTIONAL REGULATOR, MARR"/>
    <property type="match status" value="1"/>
</dbReference>
<dbReference type="AlphaFoldDB" id="A0A396BNF8"/>
<evidence type="ECO:0000259" key="4">
    <source>
        <dbReference type="PROSITE" id="PS50995"/>
    </source>
</evidence>
<dbReference type="PANTHER" id="PTHR42756:SF1">
    <property type="entry name" value="TRANSCRIPTIONAL REPRESSOR OF EMRAB OPERON"/>
    <property type="match status" value="1"/>
</dbReference>
<gene>
    <name evidence="5" type="ORF">DW228_19595</name>
</gene>
<evidence type="ECO:0000256" key="3">
    <source>
        <dbReference type="ARBA" id="ARBA00023163"/>
    </source>
</evidence>
<dbReference type="InterPro" id="IPR000835">
    <property type="entry name" value="HTH_MarR-typ"/>
</dbReference>
<dbReference type="PRINTS" id="PR00598">
    <property type="entry name" value="HTHMARR"/>
</dbReference>
<dbReference type="InterPro" id="IPR036388">
    <property type="entry name" value="WH-like_DNA-bd_sf"/>
</dbReference>
<name>A0A396BNF8_BACFG</name>
<dbReference type="RefSeq" id="WP_050550833.1">
    <property type="nucleotide sequence ID" value="NZ_CABJEQ010000001.1"/>
</dbReference>
<keyword evidence="2" id="KW-0238">DNA-binding</keyword>
<keyword evidence="3" id="KW-0804">Transcription</keyword>
<dbReference type="EMBL" id="QRJE01000036">
    <property type="protein sequence ID" value="RHH07220.1"/>
    <property type="molecule type" value="Genomic_DNA"/>
</dbReference>